<protein>
    <submittedName>
        <fullName evidence="1">Uncharacterized protein</fullName>
    </submittedName>
</protein>
<reference evidence="1" key="2">
    <citation type="submission" date="2021-04" db="EMBL/GenBank/DDBJ databases">
        <authorList>
            <person name="Gilroy R."/>
        </authorList>
    </citation>
    <scope>NUCLEOTIDE SEQUENCE</scope>
    <source>
        <strain evidence="1">ChiBcec18-1249</strain>
    </source>
</reference>
<proteinExistence type="predicted"/>
<sequence>MTSIFEPLFDTYGDSVMREHGVFDETELMKALDGLSLEQPAKNEVCDLLFNCYLRWSTAAFAVGAHLGLSLGAQTSGHADRRPPSATSRPD</sequence>
<organism evidence="1 2">
    <name type="scientific">Candidatus Oscillibacter excrementigallinarum</name>
    <dbReference type="NCBI Taxonomy" id="2838716"/>
    <lineage>
        <taxon>Bacteria</taxon>
        <taxon>Bacillati</taxon>
        <taxon>Bacillota</taxon>
        <taxon>Clostridia</taxon>
        <taxon>Eubacteriales</taxon>
        <taxon>Oscillospiraceae</taxon>
        <taxon>Oscillibacter</taxon>
    </lineage>
</organism>
<gene>
    <name evidence="1" type="ORF">H9787_09595</name>
</gene>
<dbReference type="EMBL" id="DWZJ01000087">
    <property type="protein sequence ID" value="HJB13949.1"/>
    <property type="molecule type" value="Genomic_DNA"/>
</dbReference>
<evidence type="ECO:0000313" key="2">
    <source>
        <dbReference type="Proteomes" id="UP000823824"/>
    </source>
</evidence>
<name>A0A9D2LJM6_9FIRM</name>
<dbReference type="AlphaFoldDB" id="A0A9D2LJM6"/>
<reference evidence="1" key="1">
    <citation type="journal article" date="2021" name="PeerJ">
        <title>Extensive microbial diversity within the chicken gut microbiome revealed by metagenomics and culture.</title>
        <authorList>
            <person name="Gilroy R."/>
            <person name="Ravi A."/>
            <person name="Getino M."/>
            <person name="Pursley I."/>
            <person name="Horton D.L."/>
            <person name="Alikhan N.F."/>
            <person name="Baker D."/>
            <person name="Gharbi K."/>
            <person name="Hall N."/>
            <person name="Watson M."/>
            <person name="Adriaenssens E.M."/>
            <person name="Foster-Nyarko E."/>
            <person name="Jarju S."/>
            <person name="Secka A."/>
            <person name="Antonio M."/>
            <person name="Oren A."/>
            <person name="Chaudhuri R.R."/>
            <person name="La Ragione R."/>
            <person name="Hildebrand F."/>
            <person name="Pallen M.J."/>
        </authorList>
    </citation>
    <scope>NUCLEOTIDE SEQUENCE</scope>
    <source>
        <strain evidence="1">ChiBcec18-1249</strain>
    </source>
</reference>
<dbReference type="Proteomes" id="UP000823824">
    <property type="component" value="Unassembled WGS sequence"/>
</dbReference>
<comment type="caution">
    <text evidence="1">The sequence shown here is derived from an EMBL/GenBank/DDBJ whole genome shotgun (WGS) entry which is preliminary data.</text>
</comment>
<accession>A0A9D2LJM6</accession>
<evidence type="ECO:0000313" key="1">
    <source>
        <dbReference type="EMBL" id="HJB13949.1"/>
    </source>
</evidence>